<reference evidence="1 2" key="1">
    <citation type="journal article" date="2018" name="Sci. Rep.">
        <title>A novel species of the marine cyanobacterium Acaryochloris with a unique pigment content and lifestyle.</title>
        <authorList>
            <person name="Partensky F."/>
            <person name="Six C."/>
            <person name="Ratin M."/>
            <person name="Garczarek L."/>
            <person name="Vaulot D."/>
            <person name="Probert I."/>
            <person name="Calteau A."/>
            <person name="Gourvil P."/>
            <person name="Marie D."/>
            <person name="Grebert T."/>
            <person name="Bouchier C."/>
            <person name="Le Panse S."/>
            <person name="Gachenot M."/>
            <person name="Rodriguez F."/>
            <person name="Garrido J.L."/>
        </authorList>
    </citation>
    <scope>NUCLEOTIDE SEQUENCE [LARGE SCALE GENOMIC DNA]</scope>
    <source>
        <strain evidence="1 2">RCC1774</strain>
    </source>
</reference>
<dbReference type="RefSeq" id="WP_199464278.1">
    <property type="nucleotide sequence ID" value="NZ_CAWNWM010000002.1"/>
</dbReference>
<accession>A0A2W1JP00</accession>
<keyword evidence="2" id="KW-1185">Reference proteome</keyword>
<protein>
    <submittedName>
        <fullName evidence="1">Uncharacterized protein</fullName>
    </submittedName>
</protein>
<dbReference type="Proteomes" id="UP000248857">
    <property type="component" value="Unassembled WGS sequence"/>
</dbReference>
<gene>
    <name evidence="1" type="ORF">C1752_00804</name>
</gene>
<dbReference type="EMBL" id="PQWO01000002">
    <property type="protein sequence ID" value="PZD74966.1"/>
    <property type="molecule type" value="Genomic_DNA"/>
</dbReference>
<organism evidence="1 2">
    <name type="scientific">Acaryochloris thomasi RCC1774</name>
    <dbReference type="NCBI Taxonomy" id="1764569"/>
    <lineage>
        <taxon>Bacteria</taxon>
        <taxon>Bacillati</taxon>
        <taxon>Cyanobacteriota</taxon>
        <taxon>Cyanophyceae</taxon>
        <taxon>Acaryochloridales</taxon>
        <taxon>Acaryochloridaceae</taxon>
        <taxon>Acaryochloris</taxon>
        <taxon>Acaryochloris thomasi</taxon>
    </lineage>
</organism>
<dbReference type="AlphaFoldDB" id="A0A2W1JP00"/>
<proteinExistence type="predicted"/>
<sequence length="48" mass="5575">MFTICDDVNQTDLLRSWVEELTAFTPQQVENVVQQIQESDDERFVSVA</sequence>
<comment type="caution">
    <text evidence="1">The sequence shown here is derived from an EMBL/GenBank/DDBJ whole genome shotgun (WGS) entry which is preliminary data.</text>
</comment>
<evidence type="ECO:0000313" key="1">
    <source>
        <dbReference type="EMBL" id="PZD74966.1"/>
    </source>
</evidence>
<evidence type="ECO:0000313" key="2">
    <source>
        <dbReference type="Proteomes" id="UP000248857"/>
    </source>
</evidence>
<name>A0A2W1JP00_9CYAN</name>